<keyword evidence="2" id="KW-1185">Reference proteome</keyword>
<gene>
    <name evidence="1" type="ORF">K3G42_030119</name>
</gene>
<proteinExistence type="predicted"/>
<evidence type="ECO:0000313" key="1">
    <source>
        <dbReference type="EMBL" id="KAH8005532.1"/>
    </source>
</evidence>
<dbReference type="EMBL" id="CM037617">
    <property type="protein sequence ID" value="KAH8005532.1"/>
    <property type="molecule type" value="Genomic_DNA"/>
</dbReference>
<organism evidence="1 2">
    <name type="scientific">Sphaerodactylus townsendi</name>
    <dbReference type="NCBI Taxonomy" id="933632"/>
    <lineage>
        <taxon>Eukaryota</taxon>
        <taxon>Metazoa</taxon>
        <taxon>Chordata</taxon>
        <taxon>Craniata</taxon>
        <taxon>Vertebrata</taxon>
        <taxon>Euteleostomi</taxon>
        <taxon>Lepidosauria</taxon>
        <taxon>Squamata</taxon>
        <taxon>Bifurcata</taxon>
        <taxon>Gekkota</taxon>
        <taxon>Sphaerodactylidae</taxon>
        <taxon>Sphaerodactylus</taxon>
    </lineage>
</organism>
<comment type="caution">
    <text evidence="1">The sequence shown here is derived from an EMBL/GenBank/DDBJ whole genome shotgun (WGS) entry which is preliminary data.</text>
</comment>
<evidence type="ECO:0000313" key="2">
    <source>
        <dbReference type="Proteomes" id="UP000827872"/>
    </source>
</evidence>
<accession>A0ACB8FJU0</accession>
<dbReference type="Proteomes" id="UP000827872">
    <property type="component" value="Linkage Group LG04"/>
</dbReference>
<sequence>MLGQDDQPPRDQLRLIEQRRGTASADVTGFHQPLSRDLETIDPRPLQVSTPSPTSQVSTSEISNSPEDDATQIPMSQMSALRFSRSLLASLPPIIHPLLNHSQLKAPDPCLKSVEDSNNTVKII</sequence>
<protein>
    <submittedName>
        <fullName evidence="1">Uncharacterized protein</fullName>
    </submittedName>
</protein>
<name>A0ACB8FJU0_9SAUR</name>
<reference evidence="1" key="1">
    <citation type="submission" date="2021-08" db="EMBL/GenBank/DDBJ databases">
        <title>The first chromosome-level gecko genome reveals the dynamic sex chromosomes of Neotropical dwarf geckos (Sphaerodactylidae: Sphaerodactylus).</title>
        <authorList>
            <person name="Pinto B.J."/>
            <person name="Keating S.E."/>
            <person name="Gamble T."/>
        </authorList>
    </citation>
    <scope>NUCLEOTIDE SEQUENCE</scope>
    <source>
        <strain evidence="1">TG3544</strain>
    </source>
</reference>